<keyword evidence="4 8" id="KW-0812">Transmembrane</keyword>
<feature type="transmembrane region" description="Helical" evidence="8">
    <location>
        <begin position="176"/>
        <end position="203"/>
    </location>
</feature>
<feature type="transmembrane region" description="Helical" evidence="8">
    <location>
        <begin position="28"/>
        <end position="53"/>
    </location>
</feature>
<dbReference type="GO" id="GO:0016020">
    <property type="term" value="C:membrane"/>
    <property type="evidence" value="ECO:0007669"/>
    <property type="project" value="InterPro"/>
</dbReference>
<evidence type="ECO:0000256" key="2">
    <source>
        <dbReference type="ARBA" id="ARBA00022654"/>
    </source>
</evidence>
<name>A6TMR8_ALKMQ</name>
<dbReference type="GO" id="GO:0006508">
    <property type="term" value="P:proteolysis"/>
    <property type="evidence" value="ECO:0007669"/>
    <property type="project" value="UniProtKB-KW"/>
</dbReference>
<evidence type="ECO:0000256" key="5">
    <source>
        <dbReference type="ARBA" id="ARBA00022801"/>
    </source>
</evidence>
<keyword evidence="2" id="KW-0673">Quorum sensing</keyword>
<keyword evidence="6 8" id="KW-1133">Transmembrane helix</keyword>
<dbReference type="Pfam" id="PF04647">
    <property type="entry name" value="AgrB"/>
    <property type="match status" value="1"/>
</dbReference>
<accession>A6TMR8</accession>
<keyword evidence="7 8" id="KW-0472">Membrane</keyword>
<keyword evidence="5" id="KW-0378">Hydrolase</keyword>
<keyword evidence="3" id="KW-0645">Protease</keyword>
<reference evidence="10" key="1">
    <citation type="journal article" date="2016" name="Genome Announc.">
        <title>Complete genome sequence of Alkaliphilus metalliredigens strain QYMF, an alkaliphilic and metal-reducing bacterium isolated from borax-contaminated leachate ponds.</title>
        <authorList>
            <person name="Hwang C."/>
            <person name="Copeland A."/>
            <person name="Lucas S."/>
            <person name="Lapidus A."/>
            <person name="Barry K."/>
            <person name="Detter J.C."/>
            <person name="Glavina Del Rio T."/>
            <person name="Hammon N."/>
            <person name="Israni S."/>
            <person name="Dalin E."/>
            <person name="Tice H."/>
            <person name="Pitluck S."/>
            <person name="Chertkov O."/>
            <person name="Brettin T."/>
            <person name="Bruce D."/>
            <person name="Han C."/>
            <person name="Schmutz J."/>
            <person name="Larimer F."/>
            <person name="Land M.L."/>
            <person name="Hauser L."/>
            <person name="Kyrpides N."/>
            <person name="Mikhailova N."/>
            <person name="Ye Q."/>
            <person name="Zhou J."/>
            <person name="Richardson P."/>
            <person name="Fields M.W."/>
        </authorList>
    </citation>
    <scope>NUCLEOTIDE SEQUENCE [LARGE SCALE GENOMIC DNA]</scope>
    <source>
        <strain evidence="10">QYMF</strain>
    </source>
</reference>
<feature type="transmembrane region" description="Helical" evidence="8">
    <location>
        <begin position="80"/>
        <end position="99"/>
    </location>
</feature>
<organism evidence="9 10">
    <name type="scientific">Alkaliphilus metalliredigens (strain QYMF)</name>
    <dbReference type="NCBI Taxonomy" id="293826"/>
    <lineage>
        <taxon>Bacteria</taxon>
        <taxon>Bacillati</taxon>
        <taxon>Bacillota</taxon>
        <taxon>Clostridia</taxon>
        <taxon>Peptostreptococcales</taxon>
        <taxon>Natronincolaceae</taxon>
        <taxon>Alkaliphilus</taxon>
    </lineage>
</organism>
<evidence type="ECO:0000256" key="8">
    <source>
        <dbReference type="SAM" id="Phobius"/>
    </source>
</evidence>
<dbReference type="KEGG" id="amt:Amet_1281"/>
<keyword evidence="10" id="KW-1185">Reference proteome</keyword>
<evidence type="ECO:0000256" key="6">
    <source>
        <dbReference type="ARBA" id="ARBA00022989"/>
    </source>
</evidence>
<feature type="transmembrane region" description="Helical" evidence="8">
    <location>
        <begin position="105"/>
        <end position="126"/>
    </location>
</feature>
<feature type="transmembrane region" description="Helical" evidence="8">
    <location>
        <begin position="151"/>
        <end position="170"/>
    </location>
</feature>
<dbReference type="GO" id="GO:0009372">
    <property type="term" value="P:quorum sensing"/>
    <property type="evidence" value="ECO:0007669"/>
    <property type="project" value="UniProtKB-KW"/>
</dbReference>
<evidence type="ECO:0000256" key="1">
    <source>
        <dbReference type="ARBA" id="ARBA00022475"/>
    </source>
</evidence>
<evidence type="ECO:0000256" key="7">
    <source>
        <dbReference type="ARBA" id="ARBA00023136"/>
    </source>
</evidence>
<evidence type="ECO:0000256" key="4">
    <source>
        <dbReference type="ARBA" id="ARBA00022692"/>
    </source>
</evidence>
<sequence length="221" mass="24623">MWNIQNASNYLAAKIALILKFDEDFEEVLAYGAFVILHTFWSIVFTLIFGFIFKVPMEAVIISFAASILRKNSGGVHASTPNRCIAIATTVFVIIALFINQLVSLSMVVSIVYCSSGFAFSYYIVYKKAPKDTPNKPITEEAMKNHLRSKAIKTIHIFLLLSIILLFMYSKGKHEYLLKIMLSLVSGVLWQSITLTNLGSLIVSNLDSLLEKIACLVGGEK</sequence>
<dbReference type="STRING" id="293826.Amet_1281"/>
<proteinExistence type="predicted"/>
<keyword evidence="1" id="KW-1003">Cell membrane</keyword>
<gene>
    <name evidence="9" type="ordered locus">Amet_1281</name>
</gene>
<evidence type="ECO:0000313" key="9">
    <source>
        <dbReference type="EMBL" id="ABR47486.1"/>
    </source>
</evidence>
<dbReference type="SMART" id="SM00793">
    <property type="entry name" value="AgrB"/>
    <property type="match status" value="1"/>
</dbReference>
<dbReference type="HOGENOM" id="CLU_098969_0_1_9"/>
<evidence type="ECO:0000313" key="10">
    <source>
        <dbReference type="Proteomes" id="UP000001572"/>
    </source>
</evidence>
<dbReference type="eggNOG" id="COG4512">
    <property type="taxonomic scope" value="Bacteria"/>
</dbReference>
<dbReference type="InterPro" id="IPR006741">
    <property type="entry name" value="AgrB"/>
</dbReference>
<dbReference type="AlphaFoldDB" id="A6TMR8"/>
<dbReference type="GO" id="GO:0008233">
    <property type="term" value="F:peptidase activity"/>
    <property type="evidence" value="ECO:0007669"/>
    <property type="project" value="UniProtKB-KW"/>
</dbReference>
<dbReference type="Proteomes" id="UP000001572">
    <property type="component" value="Chromosome"/>
</dbReference>
<protein>
    <submittedName>
        <fullName evidence="9">Accessory gene regulator B</fullName>
    </submittedName>
</protein>
<evidence type="ECO:0000256" key="3">
    <source>
        <dbReference type="ARBA" id="ARBA00022670"/>
    </source>
</evidence>
<dbReference type="EMBL" id="CP000724">
    <property type="protein sequence ID" value="ABR47486.1"/>
    <property type="molecule type" value="Genomic_DNA"/>
</dbReference>